<reference evidence="8 9" key="1">
    <citation type="submission" date="2019-07" db="EMBL/GenBank/DDBJ databases">
        <title>Whole genome shotgun sequence of Brevifollis gellanilyticus NBRC 108608.</title>
        <authorList>
            <person name="Hosoyama A."/>
            <person name="Uohara A."/>
            <person name="Ohji S."/>
            <person name="Ichikawa N."/>
        </authorList>
    </citation>
    <scope>NUCLEOTIDE SEQUENCE [LARGE SCALE GENOMIC DNA]</scope>
    <source>
        <strain evidence="8 9">NBRC 108608</strain>
    </source>
</reference>
<protein>
    <submittedName>
        <fullName evidence="8">MFS transporter</fullName>
    </submittedName>
</protein>
<evidence type="ECO:0000256" key="4">
    <source>
        <dbReference type="ARBA" id="ARBA00022989"/>
    </source>
</evidence>
<dbReference type="AlphaFoldDB" id="A0A512MFF4"/>
<evidence type="ECO:0000256" key="2">
    <source>
        <dbReference type="ARBA" id="ARBA00022475"/>
    </source>
</evidence>
<dbReference type="EMBL" id="BKAG01000049">
    <property type="protein sequence ID" value="GEP45442.1"/>
    <property type="molecule type" value="Genomic_DNA"/>
</dbReference>
<dbReference type="PANTHER" id="PTHR42920:SF5">
    <property type="entry name" value="EAMA DOMAIN-CONTAINING PROTEIN"/>
    <property type="match status" value="1"/>
</dbReference>
<feature type="transmembrane region" description="Helical" evidence="6">
    <location>
        <begin position="128"/>
        <end position="150"/>
    </location>
</feature>
<evidence type="ECO:0000313" key="8">
    <source>
        <dbReference type="EMBL" id="GEP45442.1"/>
    </source>
</evidence>
<dbReference type="InterPro" id="IPR051258">
    <property type="entry name" value="Diverse_Substrate_Transporter"/>
</dbReference>
<keyword evidence="9" id="KW-1185">Reference proteome</keyword>
<feature type="transmembrane region" description="Helical" evidence="6">
    <location>
        <begin position="181"/>
        <end position="201"/>
    </location>
</feature>
<comment type="subcellular location">
    <subcellularLocation>
        <location evidence="1">Cell membrane</location>
        <topology evidence="1">Multi-pass membrane protein</topology>
    </subcellularLocation>
</comment>
<sequence length="297" mass="31700">MTRARANLVLLSCALVWGLAFLFQKQAMGHVGPFLFIASRSLLASLALWPLAWREKRKAEASGNAAGRRQGLVRLSMISGVVFFAAAALQQAGLITTTVTNSSFLTALYVVITPFLTWLIMRQKPGPVVWMAVVLSFVGTWLLGGGSLSAFTIGDVYMTIGAVLWALHVVLVALAAQHERAATFSAIQFATVTALAALMAVSMEPLNWSALGLTVPAILYCGLISSAVTFTVLAIALRHTRPSEAAVILSTESIFAAVAAYFWLGERLPHIGWVGAGIIFVATLVVNLPSRTKLSQT</sequence>
<feature type="transmembrane region" description="Helical" evidence="6">
    <location>
        <begin position="270"/>
        <end position="288"/>
    </location>
</feature>
<evidence type="ECO:0000256" key="6">
    <source>
        <dbReference type="SAM" id="Phobius"/>
    </source>
</evidence>
<proteinExistence type="predicted"/>
<dbReference type="SUPFAM" id="SSF103481">
    <property type="entry name" value="Multidrug resistance efflux transporter EmrE"/>
    <property type="match status" value="2"/>
</dbReference>
<name>A0A512MFF4_9BACT</name>
<gene>
    <name evidence="8" type="ORF">BGE01nite_47330</name>
</gene>
<keyword evidence="4 6" id="KW-1133">Transmembrane helix</keyword>
<accession>A0A512MFF4</accession>
<dbReference type="Proteomes" id="UP000321577">
    <property type="component" value="Unassembled WGS sequence"/>
</dbReference>
<feature type="transmembrane region" description="Helical" evidence="6">
    <location>
        <begin position="34"/>
        <end position="52"/>
    </location>
</feature>
<evidence type="ECO:0000259" key="7">
    <source>
        <dbReference type="Pfam" id="PF00892"/>
    </source>
</evidence>
<dbReference type="InterPro" id="IPR037185">
    <property type="entry name" value="EmrE-like"/>
</dbReference>
<organism evidence="8 9">
    <name type="scientific">Brevifollis gellanilyticus</name>
    <dbReference type="NCBI Taxonomy" id="748831"/>
    <lineage>
        <taxon>Bacteria</taxon>
        <taxon>Pseudomonadati</taxon>
        <taxon>Verrucomicrobiota</taxon>
        <taxon>Verrucomicrobiia</taxon>
        <taxon>Verrucomicrobiales</taxon>
        <taxon>Verrucomicrobiaceae</taxon>
    </lineage>
</organism>
<dbReference type="GO" id="GO:0005886">
    <property type="term" value="C:plasma membrane"/>
    <property type="evidence" value="ECO:0007669"/>
    <property type="project" value="UniProtKB-SubCell"/>
</dbReference>
<evidence type="ECO:0000313" key="9">
    <source>
        <dbReference type="Proteomes" id="UP000321577"/>
    </source>
</evidence>
<keyword evidence="2" id="KW-1003">Cell membrane</keyword>
<feature type="transmembrane region" description="Helical" evidence="6">
    <location>
        <begin position="104"/>
        <end position="121"/>
    </location>
</feature>
<evidence type="ECO:0000256" key="5">
    <source>
        <dbReference type="ARBA" id="ARBA00023136"/>
    </source>
</evidence>
<feature type="transmembrane region" description="Helical" evidence="6">
    <location>
        <begin position="156"/>
        <end position="174"/>
    </location>
</feature>
<dbReference type="RefSeq" id="WP_170267006.1">
    <property type="nucleotide sequence ID" value="NZ_BKAG01000049.1"/>
</dbReference>
<dbReference type="Pfam" id="PF00892">
    <property type="entry name" value="EamA"/>
    <property type="match status" value="2"/>
</dbReference>
<keyword evidence="5 6" id="KW-0472">Membrane</keyword>
<feature type="domain" description="EamA" evidence="7">
    <location>
        <begin position="6"/>
        <end position="143"/>
    </location>
</feature>
<feature type="transmembrane region" description="Helical" evidence="6">
    <location>
        <begin position="213"/>
        <end position="237"/>
    </location>
</feature>
<feature type="transmembrane region" description="Helical" evidence="6">
    <location>
        <begin position="244"/>
        <end position="264"/>
    </location>
</feature>
<comment type="caution">
    <text evidence="8">The sequence shown here is derived from an EMBL/GenBank/DDBJ whole genome shotgun (WGS) entry which is preliminary data.</text>
</comment>
<feature type="transmembrane region" description="Helical" evidence="6">
    <location>
        <begin position="72"/>
        <end position="92"/>
    </location>
</feature>
<keyword evidence="3 6" id="KW-0812">Transmembrane</keyword>
<feature type="domain" description="EamA" evidence="7">
    <location>
        <begin position="153"/>
        <end position="287"/>
    </location>
</feature>
<dbReference type="InterPro" id="IPR000620">
    <property type="entry name" value="EamA_dom"/>
</dbReference>
<evidence type="ECO:0000256" key="1">
    <source>
        <dbReference type="ARBA" id="ARBA00004651"/>
    </source>
</evidence>
<evidence type="ECO:0000256" key="3">
    <source>
        <dbReference type="ARBA" id="ARBA00022692"/>
    </source>
</evidence>
<dbReference type="PANTHER" id="PTHR42920">
    <property type="entry name" value="OS03G0707200 PROTEIN-RELATED"/>
    <property type="match status" value="1"/>
</dbReference>